<dbReference type="GO" id="GO:0005886">
    <property type="term" value="C:plasma membrane"/>
    <property type="evidence" value="ECO:0007669"/>
    <property type="project" value="UniProtKB-SubCell"/>
</dbReference>
<accession>A0A835BVT4</accession>
<evidence type="ECO:0000256" key="5">
    <source>
        <dbReference type="ARBA" id="ARBA00022475"/>
    </source>
</evidence>
<dbReference type="InterPro" id="IPR017441">
    <property type="entry name" value="Protein_kinase_ATP_BS"/>
</dbReference>
<evidence type="ECO:0000256" key="21">
    <source>
        <dbReference type="PROSITE-ProRule" id="PRU10141"/>
    </source>
</evidence>
<dbReference type="SUPFAM" id="SSF52058">
    <property type="entry name" value="L domain-like"/>
    <property type="match status" value="1"/>
</dbReference>
<dbReference type="InterPro" id="IPR001611">
    <property type="entry name" value="Leu-rich_rpt"/>
</dbReference>
<feature type="chain" id="PRO_5033015818" description="non-specific serine/threonine protein kinase" evidence="23">
    <location>
        <begin position="23"/>
        <end position="944"/>
    </location>
</feature>
<dbReference type="Pfam" id="PF07714">
    <property type="entry name" value="PK_Tyr_Ser-Thr"/>
    <property type="match status" value="1"/>
</dbReference>
<feature type="domain" description="Protein kinase" evidence="24">
    <location>
        <begin position="614"/>
        <end position="886"/>
    </location>
</feature>
<evidence type="ECO:0000256" key="15">
    <source>
        <dbReference type="ARBA" id="ARBA00022989"/>
    </source>
</evidence>
<evidence type="ECO:0000256" key="12">
    <source>
        <dbReference type="ARBA" id="ARBA00022741"/>
    </source>
</evidence>
<comment type="caution">
    <text evidence="25">The sequence shown here is derived from an EMBL/GenBank/DDBJ whole genome shotgun (WGS) entry which is preliminary data.</text>
</comment>
<reference evidence="25" key="1">
    <citation type="submission" date="2020-07" db="EMBL/GenBank/DDBJ databases">
        <title>Genome sequence and genetic diversity analysis of an under-domesticated orphan crop, white fonio (Digitaria exilis).</title>
        <authorList>
            <person name="Bennetzen J.L."/>
            <person name="Chen S."/>
            <person name="Ma X."/>
            <person name="Wang X."/>
            <person name="Yssel A.E.J."/>
            <person name="Chaluvadi S.R."/>
            <person name="Johnson M."/>
            <person name="Gangashetty P."/>
            <person name="Hamidou F."/>
            <person name="Sanogo M.D."/>
            <person name="Zwaenepoel A."/>
            <person name="Wallace J."/>
            <person name="Van De Peer Y."/>
            <person name="Van Deynze A."/>
        </authorList>
    </citation>
    <scope>NUCLEOTIDE SEQUENCE</scope>
    <source>
        <tissue evidence="25">Leaves</tissue>
    </source>
</reference>
<evidence type="ECO:0000313" key="26">
    <source>
        <dbReference type="Proteomes" id="UP000636709"/>
    </source>
</evidence>
<organism evidence="25 26">
    <name type="scientific">Digitaria exilis</name>
    <dbReference type="NCBI Taxonomy" id="1010633"/>
    <lineage>
        <taxon>Eukaryota</taxon>
        <taxon>Viridiplantae</taxon>
        <taxon>Streptophyta</taxon>
        <taxon>Embryophyta</taxon>
        <taxon>Tracheophyta</taxon>
        <taxon>Spermatophyta</taxon>
        <taxon>Magnoliopsida</taxon>
        <taxon>Liliopsida</taxon>
        <taxon>Poales</taxon>
        <taxon>Poaceae</taxon>
        <taxon>PACMAD clade</taxon>
        <taxon>Panicoideae</taxon>
        <taxon>Panicodae</taxon>
        <taxon>Paniceae</taxon>
        <taxon>Anthephorinae</taxon>
        <taxon>Digitaria</taxon>
    </lineage>
</organism>
<proteinExistence type="inferred from homology"/>
<keyword evidence="26" id="KW-1185">Reference proteome</keyword>
<evidence type="ECO:0000259" key="24">
    <source>
        <dbReference type="PROSITE" id="PS50011"/>
    </source>
</evidence>
<dbReference type="CDD" id="cd14066">
    <property type="entry name" value="STKc_IRAK"/>
    <property type="match status" value="1"/>
</dbReference>
<evidence type="ECO:0000256" key="6">
    <source>
        <dbReference type="ARBA" id="ARBA00022527"/>
    </source>
</evidence>
<dbReference type="PANTHER" id="PTHR45974">
    <property type="entry name" value="RECEPTOR-LIKE PROTEIN 55"/>
    <property type="match status" value="1"/>
</dbReference>
<dbReference type="Proteomes" id="UP000636709">
    <property type="component" value="Unassembled WGS sequence"/>
</dbReference>
<evidence type="ECO:0000256" key="17">
    <source>
        <dbReference type="ARBA" id="ARBA00023170"/>
    </source>
</evidence>
<evidence type="ECO:0000256" key="23">
    <source>
        <dbReference type="SAM" id="SignalP"/>
    </source>
</evidence>
<dbReference type="SMART" id="SM00220">
    <property type="entry name" value="S_TKc"/>
    <property type="match status" value="1"/>
</dbReference>
<comment type="catalytic activity">
    <reaction evidence="20">
        <text>L-seryl-[protein] + ATP = O-phospho-L-seryl-[protein] + ADP + H(+)</text>
        <dbReference type="Rhea" id="RHEA:17989"/>
        <dbReference type="Rhea" id="RHEA-COMP:9863"/>
        <dbReference type="Rhea" id="RHEA-COMP:11604"/>
        <dbReference type="ChEBI" id="CHEBI:15378"/>
        <dbReference type="ChEBI" id="CHEBI:29999"/>
        <dbReference type="ChEBI" id="CHEBI:30616"/>
        <dbReference type="ChEBI" id="CHEBI:83421"/>
        <dbReference type="ChEBI" id="CHEBI:456216"/>
        <dbReference type="EC" id="2.7.11.1"/>
    </reaction>
</comment>
<dbReference type="AlphaFoldDB" id="A0A835BVT4"/>
<dbReference type="Gene3D" id="3.80.10.10">
    <property type="entry name" value="Ribonuclease Inhibitor"/>
    <property type="match status" value="3"/>
</dbReference>
<evidence type="ECO:0000256" key="13">
    <source>
        <dbReference type="ARBA" id="ARBA00022777"/>
    </source>
</evidence>
<evidence type="ECO:0000256" key="4">
    <source>
        <dbReference type="ARBA" id="ARBA00012513"/>
    </source>
</evidence>
<dbReference type="InterPro" id="IPR008271">
    <property type="entry name" value="Ser/Thr_kinase_AS"/>
</dbReference>
<keyword evidence="7" id="KW-0433">Leucine-rich repeat</keyword>
<sequence length="944" mass="102614">MGILHAAILLLLYAGCVDVAKGQTTDPTEVSALKAIKGNLIDASNNLKNWGSGDPCTSNWTGIYCDKIPSDSYLHVTEIQLFKMNLSGTLAPEVGLLSQLKTLDFMWNNLTGNIPKEVGNITTLKLITLNGNQLSGSLPDEIGYLVNLNRLQIDENNISGAIPKSFANLTSMKHLHMNNNSLSGKIPSELSKMPSLLHLLVDNNNLSGPLPPELAETQSLEILQADNNNFSGSSIPAEYSGIQTLLKLSLRNCSLQGAVPDLSGIPNFGYLDLSWNQLKGDIPTNRLASAITTIDLSHNFLNGTVPPNFSGLPNLQLLSVNGNLLNGSVPATIWSNITFTGNRTLILDFQNNSFDTIPPAFDPPKPVTVLLYGNPVCMTSNAARAANLCQPKSVIEAPFGEGIQVNTLCASCPTDKNYEYNPASPVPCLCAVPLGVGFRLKSPGISDFLPYKELFETDLTSLLELRVYQLNIERFMWETGPRLNMHLKLFPDNTNLFNLTEVVRLTQVLAGWQITLSDVFGPYELLNITLGSYADEFPTVASSGLKRSALAGILVGSIVAAIALSVLSTVFIMKKKQRKRRTVSRGSLLSRFSVKVDGVKCFTFEEMAAATGDFNISAQVGQGGYGKVYKGVLADGTAVAIKRAHQDSLQGSKEFCTEIELLSRLHHRNLVSLVGYCDEEDEQMLVYEFMPNGTLRDHLSPKTERYLSFVQRLHIALGASKGILYLHTEADPPIFHRDVKASNILLDSKFVAKVADFGLSRLAPVPDTEGTLPAHISTVVKGTPGYLDPEYFLTHKLTERSDVYSLGVVFLELLTGMKPIQYGKNIVREVNLAYQSGEISSIIDSRMPSYPPECVTRFLSLAISCCKDETEARPYMADIVRELETIRSMLPEGEDILSETTGSGLLTKTMSSSSNATGALYVSSHMSGSGQVDSGVPSGTVAPR</sequence>
<dbReference type="GO" id="GO:0005524">
    <property type="term" value="F:ATP binding"/>
    <property type="evidence" value="ECO:0007669"/>
    <property type="project" value="UniProtKB-UniRule"/>
</dbReference>
<dbReference type="FunFam" id="3.80.10.10:FF:000387">
    <property type="entry name" value="Probable LRR receptor-like serine/threonine-protein kinase At1g06840"/>
    <property type="match status" value="1"/>
</dbReference>
<comment type="similarity">
    <text evidence="3">Belongs to the protein kinase superfamily. Ser/Thr protein kinase family.</text>
</comment>
<evidence type="ECO:0000256" key="20">
    <source>
        <dbReference type="ARBA" id="ARBA00048679"/>
    </source>
</evidence>
<dbReference type="InterPro" id="IPR013210">
    <property type="entry name" value="LRR_N_plant-typ"/>
</dbReference>
<dbReference type="EMBL" id="JACEFO010001719">
    <property type="protein sequence ID" value="KAF8716838.1"/>
    <property type="molecule type" value="Genomic_DNA"/>
</dbReference>
<dbReference type="PROSITE" id="PS50011">
    <property type="entry name" value="PROTEIN_KINASE_DOM"/>
    <property type="match status" value="1"/>
</dbReference>
<dbReference type="PROSITE" id="PS00107">
    <property type="entry name" value="PROTEIN_KINASE_ATP"/>
    <property type="match status" value="1"/>
</dbReference>
<evidence type="ECO:0000256" key="2">
    <source>
        <dbReference type="ARBA" id="ARBA00004479"/>
    </source>
</evidence>
<evidence type="ECO:0000256" key="19">
    <source>
        <dbReference type="ARBA" id="ARBA00047899"/>
    </source>
</evidence>
<dbReference type="Pfam" id="PF00560">
    <property type="entry name" value="LRR_1"/>
    <property type="match status" value="1"/>
</dbReference>
<keyword evidence="9 22" id="KW-0812">Transmembrane</keyword>
<keyword evidence="14 21" id="KW-0067">ATP-binding</keyword>
<feature type="signal peptide" evidence="23">
    <location>
        <begin position="1"/>
        <end position="22"/>
    </location>
</feature>
<evidence type="ECO:0000256" key="16">
    <source>
        <dbReference type="ARBA" id="ARBA00023136"/>
    </source>
</evidence>
<dbReference type="SUPFAM" id="SSF56112">
    <property type="entry name" value="Protein kinase-like (PK-like)"/>
    <property type="match status" value="1"/>
</dbReference>
<gene>
    <name evidence="25" type="ORF">HU200_025935</name>
</gene>
<dbReference type="GO" id="GO:0004674">
    <property type="term" value="F:protein serine/threonine kinase activity"/>
    <property type="evidence" value="ECO:0007669"/>
    <property type="project" value="UniProtKB-KW"/>
</dbReference>
<evidence type="ECO:0000313" key="25">
    <source>
        <dbReference type="EMBL" id="KAF8716838.1"/>
    </source>
</evidence>
<evidence type="ECO:0000256" key="14">
    <source>
        <dbReference type="ARBA" id="ARBA00022840"/>
    </source>
</evidence>
<keyword evidence="12 21" id="KW-0547">Nucleotide-binding</keyword>
<dbReference type="InterPro" id="IPR001245">
    <property type="entry name" value="Ser-Thr/Tyr_kinase_cat_dom"/>
</dbReference>
<evidence type="ECO:0000256" key="9">
    <source>
        <dbReference type="ARBA" id="ARBA00022692"/>
    </source>
</evidence>
<protein>
    <recommendedName>
        <fullName evidence="4">non-specific serine/threonine protein kinase</fullName>
        <ecNumber evidence="4">2.7.11.1</ecNumber>
    </recommendedName>
</protein>
<keyword evidence="11" id="KW-0677">Repeat</keyword>
<dbReference type="InterPro" id="IPR000719">
    <property type="entry name" value="Prot_kinase_dom"/>
</dbReference>
<dbReference type="Gene3D" id="1.10.510.10">
    <property type="entry name" value="Transferase(Phosphotransferase) domain 1"/>
    <property type="match status" value="1"/>
</dbReference>
<keyword evidence="13" id="KW-0418">Kinase</keyword>
<dbReference type="InterPro" id="IPR032675">
    <property type="entry name" value="LRR_dom_sf"/>
</dbReference>
<dbReference type="FunFam" id="3.30.200.20:FF:000328">
    <property type="entry name" value="Leucine-rich repeat protein kinase family protein"/>
    <property type="match status" value="1"/>
</dbReference>
<dbReference type="EC" id="2.7.11.1" evidence="4"/>
<feature type="transmembrane region" description="Helical" evidence="22">
    <location>
        <begin position="549"/>
        <end position="572"/>
    </location>
</feature>
<dbReference type="InterPro" id="IPR055414">
    <property type="entry name" value="LRR_R13L4/SHOC2-like"/>
</dbReference>
<evidence type="ECO:0000256" key="8">
    <source>
        <dbReference type="ARBA" id="ARBA00022679"/>
    </source>
</evidence>
<dbReference type="FunFam" id="1.10.510.10:FF:000453">
    <property type="entry name" value="LRR receptor-like serine/threonine-protein kinase HSL2"/>
    <property type="match status" value="1"/>
</dbReference>
<keyword evidence="8" id="KW-0808">Transferase</keyword>
<dbReference type="Gene3D" id="3.30.200.20">
    <property type="entry name" value="Phosphorylase Kinase, domain 1"/>
    <property type="match status" value="1"/>
</dbReference>
<keyword evidence="10 23" id="KW-0732">Signal</keyword>
<evidence type="ECO:0000256" key="22">
    <source>
        <dbReference type="SAM" id="Phobius"/>
    </source>
</evidence>
<dbReference type="InterPro" id="IPR011009">
    <property type="entry name" value="Kinase-like_dom_sf"/>
</dbReference>
<dbReference type="PROSITE" id="PS00108">
    <property type="entry name" value="PROTEIN_KINASE_ST"/>
    <property type="match status" value="1"/>
</dbReference>
<comment type="catalytic activity">
    <reaction evidence="19">
        <text>L-threonyl-[protein] + ATP = O-phospho-L-threonyl-[protein] + ADP + H(+)</text>
        <dbReference type="Rhea" id="RHEA:46608"/>
        <dbReference type="Rhea" id="RHEA-COMP:11060"/>
        <dbReference type="Rhea" id="RHEA-COMP:11605"/>
        <dbReference type="ChEBI" id="CHEBI:15378"/>
        <dbReference type="ChEBI" id="CHEBI:30013"/>
        <dbReference type="ChEBI" id="CHEBI:30616"/>
        <dbReference type="ChEBI" id="CHEBI:61977"/>
        <dbReference type="ChEBI" id="CHEBI:456216"/>
        <dbReference type="EC" id="2.7.11.1"/>
    </reaction>
</comment>
<keyword evidence="6" id="KW-0723">Serine/threonine-protein kinase</keyword>
<keyword evidence="17" id="KW-0675">Receptor</keyword>
<comment type="subcellular location">
    <subcellularLocation>
        <location evidence="1">Cell membrane</location>
        <topology evidence="1">Single-pass membrane protein</topology>
    </subcellularLocation>
    <subcellularLocation>
        <location evidence="2">Membrane</location>
        <topology evidence="2">Single-pass type I membrane protein</topology>
    </subcellularLocation>
</comment>
<evidence type="ECO:0000256" key="7">
    <source>
        <dbReference type="ARBA" id="ARBA00022614"/>
    </source>
</evidence>
<evidence type="ECO:0000256" key="3">
    <source>
        <dbReference type="ARBA" id="ARBA00008684"/>
    </source>
</evidence>
<feature type="binding site" evidence="21">
    <location>
        <position position="642"/>
    </location>
    <ligand>
        <name>ATP</name>
        <dbReference type="ChEBI" id="CHEBI:30616"/>
    </ligand>
</feature>
<dbReference type="Pfam" id="PF08263">
    <property type="entry name" value="LRRNT_2"/>
    <property type="match status" value="1"/>
</dbReference>
<evidence type="ECO:0000256" key="11">
    <source>
        <dbReference type="ARBA" id="ARBA00022737"/>
    </source>
</evidence>
<evidence type="ECO:0000256" key="10">
    <source>
        <dbReference type="ARBA" id="ARBA00022729"/>
    </source>
</evidence>
<dbReference type="Pfam" id="PF23598">
    <property type="entry name" value="LRR_14"/>
    <property type="match status" value="1"/>
</dbReference>
<name>A0A835BVT4_9POAL</name>
<evidence type="ECO:0000256" key="1">
    <source>
        <dbReference type="ARBA" id="ARBA00004162"/>
    </source>
</evidence>
<keyword evidence="18" id="KW-0325">Glycoprotein</keyword>
<dbReference type="PANTHER" id="PTHR45974:SF234">
    <property type="entry name" value="PROTEIN KINASE DOMAIN-CONTAINING PROTEIN"/>
    <property type="match status" value="1"/>
</dbReference>
<keyword evidence="15 22" id="KW-1133">Transmembrane helix</keyword>
<evidence type="ECO:0000256" key="18">
    <source>
        <dbReference type="ARBA" id="ARBA00023180"/>
    </source>
</evidence>
<keyword evidence="5" id="KW-1003">Cell membrane</keyword>
<dbReference type="OrthoDB" id="2020077at2759"/>
<keyword evidence="16 22" id="KW-0472">Membrane</keyword>